<keyword evidence="3" id="KW-0813">Transport</keyword>
<feature type="transmembrane region" description="Helical" evidence="8">
    <location>
        <begin position="72"/>
        <end position="91"/>
    </location>
</feature>
<feature type="transmembrane region" description="Helical" evidence="8">
    <location>
        <begin position="217"/>
        <end position="235"/>
    </location>
</feature>
<sequence>MSTVVMFGLAGLVVLVGAVVQGGAGLGMNLLAAPLLALVDRALVPVPLLVASLVLALMATRREFGHVDWRGTSFAVAGRLPGTVLGVYAVAALPVRQFSVAIGALVLVCLVLSVVSWRPKPTPAALMAAGFAGGAMGTASSIGAPPVALLYQHEAGPRIRSTLSAYIVFGSVLSLVALGLAGQIGGPQIFGSLLLLPFMAAGFALSGPLRRHLDAGWMRPCVLALAGGSAVLLILRSL</sequence>
<proteinExistence type="inferred from homology"/>
<keyword evidence="4 8" id="KW-1003">Cell membrane</keyword>
<evidence type="ECO:0000256" key="7">
    <source>
        <dbReference type="ARBA" id="ARBA00023136"/>
    </source>
</evidence>
<evidence type="ECO:0000313" key="10">
    <source>
        <dbReference type="Proteomes" id="UP001500729"/>
    </source>
</evidence>
<keyword evidence="10" id="KW-1185">Reference proteome</keyword>
<evidence type="ECO:0000256" key="2">
    <source>
        <dbReference type="ARBA" id="ARBA00009142"/>
    </source>
</evidence>
<protein>
    <recommendedName>
        <fullName evidence="8">Probable membrane transporter protein</fullName>
    </recommendedName>
</protein>
<keyword evidence="7 8" id="KW-0472">Membrane</keyword>
<evidence type="ECO:0000313" key="9">
    <source>
        <dbReference type="EMBL" id="GAA0516544.1"/>
    </source>
</evidence>
<dbReference type="PANTHER" id="PTHR30269:SF37">
    <property type="entry name" value="MEMBRANE TRANSPORTER PROTEIN"/>
    <property type="match status" value="1"/>
</dbReference>
<comment type="caution">
    <text evidence="9">The sequence shown here is derived from an EMBL/GenBank/DDBJ whole genome shotgun (WGS) entry which is preliminary data.</text>
</comment>
<feature type="transmembrane region" description="Helical" evidence="8">
    <location>
        <begin position="163"/>
        <end position="182"/>
    </location>
</feature>
<keyword evidence="6 8" id="KW-1133">Transmembrane helix</keyword>
<feature type="transmembrane region" description="Helical" evidence="8">
    <location>
        <begin position="189"/>
        <end position="205"/>
    </location>
</feature>
<comment type="similarity">
    <text evidence="2 8">Belongs to the 4-toluene sulfonate uptake permease (TSUP) (TC 2.A.102) family.</text>
</comment>
<feature type="transmembrane region" description="Helical" evidence="8">
    <location>
        <begin position="42"/>
        <end position="60"/>
    </location>
</feature>
<accession>A0ABN1CCW7</accession>
<feature type="transmembrane region" description="Helical" evidence="8">
    <location>
        <begin position="97"/>
        <end position="117"/>
    </location>
</feature>
<dbReference type="Pfam" id="PF01925">
    <property type="entry name" value="TauE"/>
    <property type="match status" value="1"/>
</dbReference>
<evidence type="ECO:0000256" key="6">
    <source>
        <dbReference type="ARBA" id="ARBA00022989"/>
    </source>
</evidence>
<comment type="subcellular location">
    <subcellularLocation>
        <location evidence="1 8">Cell membrane</location>
        <topology evidence="1 8">Multi-pass membrane protein</topology>
    </subcellularLocation>
</comment>
<feature type="transmembrane region" description="Helical" evidence="8">
    <location>
        <begin position="124"/>
        <end position="143"/>
    </location>
</feature>
<evidence type="ECO:0000256" key="8">
    <source>
        <dbReference type="RuleBase" id="RU363041"/>
    </source>
</evidence>
<dbReference type="RefSeq" id="WP_009948307.1">
    <property type="nucleotide sequence ID" value="NZ_BAAAGS010000006.1"/>
</dbReference>
<evidence type="ECO:0000256" key="1">
    <source>
        <dbReference type="ARBA" id="ARBA00004651"/>
    </source>
</evidence>
<keyword evidence="5 8" id="KW-0812">Transmembrane</keyword>
<dbReference type="InterPro" id="IPR002781">
    <property type="entry name" value="TM_pro_TauE-like"/>
</dbReference>
<evidence type="ECO:0000256" key="5">
    <source>
        <dbReference type="ARBA" id="ARBA00022692"/>
    </source>
</evidence>
<reference evidence="9 10" key="1">
    <citation type="journal article" date="2019" name="Int. J. Syst. Evol. Microbiol.">
        <title>The Global Catalogue of Microorganisms (GCM) 10K type strain sequencing project: providing services to taxonomists for standard genome sequencing and annotation.</title>
        <authorList>
            <consortium name="The Broad Institute Genomics Platform"/>
            <consortium name="The Broad Institute Genome Sequencing Center for Infectious Disease"/>
            <person name="Wu L."/>
            <person name="Ma J."/>
        </authorList>
    </citation>
    <scope>NUCLEOTIDE SEQUENCE [LARGE SCALE GENOMIC DNA]</scope>
    <source>
        <strain evidence="9 10">JCM 10303</strain>
    </source>
</reference>
<gene>
    <name evidence="9" type="ORF">GCM10009533_14550</name>
</gene>
<dbReference type="InterPro" id="IPR052017">
    <property type="entry name" value="TSUP"/>
</dbReference>
<name>A0ABN1CCW7_SACER</name>
<organism evidence="9 10">
    <name type="scientific">Saccharopolyspora erythraea</name>
    <name type="common">Streptomyces erythraeus</name>
    <dbReference type="NCBI Taxonomy" id="1836"/>
    <lineage>
        <taxon>Bacteria</taxon>
        <taxon>Bacillati</taxon>
        <taxon>Actinomycetota</taxon>
        <taxon>Actinomycetes</taxon>
        <taxon>Pseudonocardiales</taxon>
        <taxon>Pseudonocardiaceae</taxon>
        <taxon>Saccharopolyspora</taxon>
    </lineage>
</organism>
<evidence type="ECO:0000256" key="4">
    <source>
        <dbReference type="ARBA" id="ARBA00022475"/>
    </source>
</evidence>
<dbReference type="EMBL" id="BAAAGS010000006">
    <property type="protein sequence ID" value="GAA0516544.1"/>
    <property type="molecule type" value="Genomic_DNA"/>
</dbReference>
<dbReference type="PANTHER" id="PTHR30269">
    <property type="entry name" value="TRANSMEMBRANE PROTEIN YFCA"/>
    <property type="match status" value="1"/>
</dbReference>
<evidence type="ECO:0000256" key="3">
    <source>
        <dbReference type="ARBA" id="ARBA00022448"/>
    </source>
</evidence>
<dbReference type="Proteomes" id="UP001500729">
    <property type="component" value="Unassembled WGS sequence"/>
</dbReference>